<feature type="compositionally biased region" description="Basic and acidic residues" evidence="2">
    <location>
        <begin position="519"/>
        <end position="559"/>
    </location>
</feature>
<dbReference type="Gramene" id="GBG89048">
    <property type="protein sequence ID" value="GBG89048"/>
    <property type="gene ID" value="CBR_g48657"/>
</dbReference>
<reference evidence="3 4" key="1">
    <citation type="journal article" date="2018" name="Cell">
        <title>The Chara Genome: Secondary Complexity and Implications for Plant Terrestrialization.</title>
        <authorList>
            <person name="Nishiyama T."/>
            <person name="Sakayama H."/>
            <person name="Vries J.D."/>
            <person name="Buschmann H."/>
            <person name="Saint-Marcoux D."/>
            <person name="Ullrich K.K."/>
            <person name="Haas F.B."/>
            <person name="Vanderstraeten L."/>
            <person name="Becker D."/>
            <person name="Lang D."/>
            <person name="Vosolsobe S."/>
            <person name="Rombauts S."/>
            <person name="Wilhelmsson P.K.I."/>
            <person name="Janitza P."/>
            <person name="Kern R."/>
            <person name="Heyl A."/>
            <person name="Rumpler F."/>
            <person name="Villalobos L.I.A.C."/>
            <person name="Clay J.M."/>
            <person name="Skokan R."/>
            <person name="Toyoda A."/>
            <person name="Suzuki Y."/>
            <person name="Kagoshima H."/>
            <person name="Schijlen E."/>
            <person name="Tajeshwar N."/>
            <person name="Catarino B."/>
            <person name="Hetherington A.J."/>
            <person name="Saltykova A."/>
            <person name="Bonnot C."/>
            <person name="Breuninger H."/>
            <person name="Symeonidi A."/>
            <person name="Radhakrishnan G.V."/>
            <person name="Van Nieuwerburgh F."/>
            <person name="Deforce D."/>
            <person name="Chang C."/>
            <person name="Karol K.G."/>
            <person name="Hedrich R."/>
            <person name="Ulvskov P."/>
            <person name="Glockner G."/>
            <person name="Delwiche C.F."/>
            <person name="Petrasek J."/>
            <person name="Van de Peer Y."/>
            <person name="Friml J."/>
            <person name="Beilby M."/>
            <person name="Dolan L."/>
            <person name="Kohara Y."/>
            <person name="Sugano S."/>
            <person name="Fujiyama A."/>
            <person name="Delaux P.-M."/>
            <person name="Quint M."/>
            <person name="TheiBen G."/>
            <person name="Hagemann M."/>
            <person name="Harholt J."/>
            <person name="Dunand C."/>
            <person name="Zachgo S."/>
            <person name="Langdale J."/>
            <person name="Maumus F."/>
            <person name="Straeten D.V.D."/>
            <person name="Gould S.B."/>
            <person name="Rensing S.A."/>
        </authorList>
    </citation>
    <scope>NUCLEOTIDE SEQUENCE [LARGE SCALE GENOMIC DNA]</scope>
    <source>
        <strain evidence="3 4">S276</strain>
    </source>
</reference>
<dbReference type="GO" id="GO:0003676">
    <property type="term" value="F:nucleic acid binding"/>
    <property type="evidence" value="ECO:0007669"/>
    <property type="project" value="InterPro"/>
</dbReference>
<evidence type="ECO:0000313" key="4">
    <source>
        <dbReference type="Proteomes" id="UP000265515"/>
    </source>
</evidence>
<feature type="compositionally biased region" description="Basic and acidic residues" evidence="2">
    <location>
        <begin position="196"/>
        <end position="221"/>
    </location>
</feature>
<feature type="compositionally biased region" description="Basic and acidic residues" evidence="2">
    <location>
        <begin position="579"/>
        <end position="594"/>
    </location>
</feature>
<keyword evidence="1" id="KW-0175">Coiled coil</keyword>
<evidence type="ECO:0000313" key="3">
    <source>
        <dbReference type="EMBL" id="GBG89048.1"/>
    </source>
</evidence>
<dbReference type="InterPro" id="IPR012337">
    <property type="entry name" value="RNaseH-like_sf"/>
</dbReference>
<dbReference type="OrthoDB" id="4488294at2759"/>
<proteinExistence type="predicted"/>
<feature type="compositionally biased region" description="Polar residues" evidence="2">
    <location>
        <begin position="131"/>
        <end position="141"/>
    </location>
</feature>
<dbReference type="Proteomes" id="UP000265515">
    <property type="component" value="Unassembled WGS sequence"/>
</dbReference>
<dbReference type="SUPFAM" id="SSF53098">
    <property type="entry name" value="Ribonuclease H-like"/>
    <property type="match status" value="1"/>
</dbReference>
<feature type="coiled-coil region" evidence="1">
    <location>
        <begin position="669"/>
        <end position="696"/>
    </location>
</feature>
<dbReference type="InterPro" id="IPR036397">
    <property type="entry name" value="RNaseH_sf"/>
</dbReference>
<protein>
    <recommendedName>
        <fullName evidence="5">Integrase catalytic domain-containing protein</fullName>
    </recommendedName>
</protein>
<evidence type="ECO:0000256" key="2">
    <source>
        <dbReference type="SAM" id="MobiDB-lite"/>
    </source>
</evidence>
<dbReference type="EMBL" id="BFEA01000712">
    <property type="protein sequence ID" value="GBG89048.1"/>
    <property type="molecule type" value="Genomic_DNA"/>
</dbReference>
<feature type="region of interest" description="Disordered" evidence="2">
    <location>
        <begin position="579"/>
        <end position="600"/>
    </location>
</feature>
<gene>
    <name evidence="3" type="ORF">CBR_g48657</name>
</gene>
<evidence type="ECO:0000256" key="1">
    <source>
        <dbReference type="SAM" id="Coils"/>
    </source>
</evidence>
<comment type="caution">
    <text evidence="3">The sequence shown here is derived from an EMBL/GenBank/DDBJ whole genome shotgun (WGS) entry which is preliminary data.</text>
</comment>
<feature type="region of interest" description="Disordered" evidence="2">
    <location>
        <begin position="508"/>
        <end position="559"/>
    </location>
</feature>
<dbReference type="AlphaFoldDB" id="A0A388M390"/>
<keyword evidence="4" id="KW-1185">Reference proteome</keyword>
<sequence>MPPAPPAMFRIWQEKEVRCDIRVQQVGESEEVKQGRNAGTIKEESIIAESDDEIEEDCWNEPRKAKIGEDFWREARQTMERMEDLVAKVGRYQQKLVDMCDKVKEWRGKEPLVYFYDLGPRSQGGSGNLPGVTTSGSTPRSGMTYRAPSRSGRVPQAVRTRAKRPVSPDEPTKDIPQPNGAKEIVNVPEGEDEENDRLRREVDEKAEQRAKKRGAKIDTEKASEGKKKKYAVRVEEGFDVEETMDRILEGHNHLMNLKDVLASAPRLRDELKARLSRKMVVSVRLGTIIPKEAEWAETGTKMDWKSVACGCLDVVIKGKPCTTMVDSAAKMNLIKEEHALRFEMEIDRSDNGVLMGTNSQSVFIGTASAVILKIEKVKERSSLRPREPLHPRYVREVGAVVHLDLLAMRLGIGSCNFIFDARDNLFGFVDGRTINRKTSETLAKCIEEYYLRYHFVSRFVMDRGSEFTCAIVKTLLKRSFVRSIVAPAMSWGHCKKLLWNYYTPPRQACKRGSPPPAQRDVDCPMPDKEPDLPHEPQMREHEEEQSAEEKELDMKERAAKEQEIKVQLRMKNLAELHERMQQGKEPEEVEDKGGKGACTQGEDLPLFSKVWVNFDKLMEAAGRSREHHQEMGVKLVSTDLLNLRGVMKEGFAAAKASDKKVADRLTKVVQKVYGQRVDWEREVENLKELKRQGKEMEAVKADMVKI</sequence>
<name>A0A388M390_CHABU</name>
<accession>A0A388M390</accession>
<organism evidence="3 4">
    <name type="scientific">Chara braunii</name>
    <name type="common">Braun's stonewort</name>
    <dbReference type="NCBI Taxonomy" id="69332"/>
    <lineage>
        <taxon>Eukaryota</taxon>
        <taxon>Viridiplantae</taxon>
        <taxon>Streptophyta</taxon>
        <taxon>Charophyceae</taxon>
        <taxon>Charales</taxon>
        <taxon>Characeae</taxon>
        <taxon>Chara</taxon>
    </lineage>
</organism>
<evidence type="ECO:0008006" key="5">
    <source>
        <dbReference type="Google" id="ProtNLM"/>
    </source>
</evidence>
<feature type="region of interest" description="Disordered" evidence="2">
    <location>
        <begin position="120"/>
        <end position="221"/>
    </location>
</feature>
<dbReference type="Gene3D" id="3.30.420.10">
    <property type="entry name" value="Ribonuclease H-like superfamily/Ribonuclease H"/>
    <property type="match status" value="1"/>
</dbReference>